<organism evidence="4">
    <name type="scientific">marine metagenome</name>
    <dbReference type="NCBI Taxonomy" id="408172"/>
    <lineage>
        <taxon>unclassified sequences</taxon>
        <taxon>metagenomes</taxon>
        <taxon>ecological metagenomes</taxon>
    </lineage>
</organism>
<dbReference type="Pfam" id="PF00656">
    <property type="entry name" value="Peptidase_C14"/>
    <property type="match status" value="1"/>
</dbReference>
<dbReference type="GO" id="GO:0004197">
    <property type="term" value="F:cysteine-type endopeptidase activity"/>
    <property type="evidence" value="ECO:0007669"/>
    <property type="project" value="InterPro"/>
</dbReference>
<evidence type="ECO:0000256" key="2">
    <source>
        <dbReference type="SAM" id="MobiDB-lite"/>
    </source>
</evidence>
<evidence type="ECO:0000259" key="3">
    <source>
        <dbReference type="Pfam" id="PF00656"/>
    </source>
</evidence>
<sequence length="213" mass="24084">MGFYLLQEMQPEGSIVAFSTAPGTIAYDGEGRNSPYVAELSKHMLTPGLKIEDVFKRVRVGVKQRTSRKPTPQIPWENSAMTGDFYFVISGEEQTSQTSYSKINADKKMWELIEFSKDPTEFESFLAAFPNSQFVPIARLKLKRMKRKKTDTNGFTDNDDQVKRVVDFKQQDGSIYTGEIINGKANGQGIRTWPDGDMYEGEFKDGKYDGQGT</sequence>
<reference evidence="4" key="1">
    <citation type="submission" date="2018-05" db="EMBL/GenBank/DDBJ databases">
        <authorList>
            <person name="Lanie J.A."/>
            <person name="Ng W.-L."/>
            <person name="Kazmierczak K.M."/>
            <person name="Andrzejewski T.M."/>
            <person name="Davidsen T.M."/>
            <person name="Wayne K.J."/>
            <person name="Tettelin H."/>
            <person name="Glass J.I."/>
            <person name="Rusch D."/>
            <person name="Podicherti R."/>
            <person name="Tsui H.-C.T."/>
            <person name="Winkler M.E."/>
        </authorList>
    </citation>
    <scope>NUCLEOTIDE SEQUENCE</scope>
</reference>
<dbReference type="Gene3D" id="3.40.50.1460">
    <property type="match status" value="1"/>
</dbReference>
<feature type="non-terminal residue" evidence="4">
    <location>
        <position position="213"/>
    </location>
</feature>
<dbReference type="InterPro" id="IPR011600">
    <property type="entry name" value="Pept_C14_caspase"/>
</dbReference>
<dbReference type="GO" id="GO:0006508">
    <property type="term" value="P:proteolysis"/>
    <property type="evidence" value="ECO:0007669"/>
    <property type="project" value="InterPro"/>
</dbReference>
<dbReference type="SUPFAM" id="SSF82185">
    <property type="entry name" value="Histone H3 K4-specific methyltransferase SET7/9 N-terminal domain"/>
    <property type="match status" value="1"/>
</dbReference>
<dbReference type="EMBL" id="UINC01083013">
    <property type="protein sequence ID" value="SVC28305.1"/>
    <property type="molecule type" value="Genomic_DNA"/>
</dbReference>
<feature type="compositionally biased region" description="Basic and acidic residues" evidence="2">
    <location>
        <begin position="201"/>
        <end position="213"/>
    </location>
</feature>
<feature type="domain" description="Peptidase C14 caspase" evidence="3">
    <location>
        <begin position="13"/>
        <end position="86"/>
    </location>
</feature>
<proteinExistence type="predicted"/>
<accession>A0A382KXP5</accession>
<dbReference type="PANTHER" id="PTHR22576:SF37">
    <property type="entry name" value="MUCOSA-ASSOCIATED LYMPHOID TISSUE LYMPHOMA TRANSLOCATION PROTEIN 1"/>
    <property type="match status" value="1"/>
</dbReference>
<dbReference type="Gene3D" id="2.20.110.10">
    <property type="entry name" value="Histone H3 K4-specific methyltransferase SET7/9 N-terminal domain"/>
    <property type="match status" value="1"/>
</dbReference>
<dbReference type="InterPro" id="IPR052039">
    <property type="entry name" value="Caspase-related_regulators"/>
</dbReference>
<feature type="region of interest" description="Disordered" evidence="2">
    <location>
        <begin position="186"/>
        <end position="213"/>
    </location>
</feature>
<dbReference type="SUPFAM" id="SSF52129">
    <property type="entry name" value="Caspase-like"/>
    <property type="match status" value="1"/>
</dbReference>
<dbReference type="AlphaFoldDB" id="A0A382KXP5"/>
<name>A0A382KXP5_9ZZZZ</name>
<dbReference type="Pfam" id="PF02493">
    <property type="entry name" value="MORN"/>
    <property type="match status" value="2"/>
</dbReference>
<dbReference type="PANTHER" id="PTHR22576">
    <property type="entry name" value="MUCOSA ASSOCIATED LYMPHOID TISSUE LYMPHOMA TRANSLOCATION PROTEIN 1/PARACASPASE"/>
    <property type="match status" value="1"/>
</dbReference>
<dbReference type="InterPro" id="IPR029030">
    <property type="entry name" value="Caspase-like_dom_sf"/>
</dbReference>
<dbReference type="SMART" id="SM00698">
    <property type="entry name" value="MORN"/>
    <property type="match status" value="2"/>
</dbReference>
<protein>
    <recommendedName>
        <fullName evidence="3">Peptidase C14 caspase domain-containing protein</fullName>
    </recommendedName>
</protein>
<dbReference type="InterPro" id="IPR003409">
    <property type="entry name" value="MORN"/>
</dbReference>
<gene>
    <name evidence="4" type="ORF">METZ01_LOCUS281159</name>
</gene>
<evidence type="ECO:0000256" key="1">
    <source>
        <dbReference type="ARBA" id="ARBA00022737"/>
    </source>
</evidence>
<keyword evidence="1" id="KW-0677">Repeat</keyword>
<evidence type="ECO:0000313" key="4">
    <source>
        <dbReference type="EMBL" id="SVC28305.1"/>
    </source>
</evidence>